<dbReference type="REBASE" id="189206">
    <property type="entry name" value="FmaNH11ORF4394P"/>
</dbReference>
<keyword evidence="2" id="KW-0378">Hydrolase</keyword>
<dbReference type="Pfam" id="PF11463">
    <property type="entry name" value="R-HINP1I"/>
    <property type="match status" value="1"/>
</dbReference>
<feature type="compositionally biased region" description="Basic and acidic residues" evidence="1">
    <location>
        <begin position="50"/>
        <end position="60"/>
    </location>
</feature>
<dbReference type="RefSeq" id="WP_083732231.1">
    <property type="nucleotide sequence ID" value="NZ_CP017641.1"/>
</dbReference>
<feature type="region of interest" description="Disordered" evidence="1">
    <location>
        <begin position="40"/>
        <end position="60"/>
    </location>
</feature>
<evidence type="ECO:0000313" key="2">
    <source>
        <dbReference type="EMBL" id="APZ94755.1"/>
    </source>
</evidence>
<dbReference type="EMBL" id="CP017641">
    <property type="protein sequence ID" value="APZ94755.1"/>
    <property type="molecule type" value="Genomic_DNA"/>
</dbReference>
<dbReference type="OrthoDB" id="5362736at2"/>
<dbReference type="GO" id="GO:0004519">
    <property type="term" value="F:endonuclease activity"/>
    <property type="evidence" value="ECO:0007669"/>
    <property type="project" value="UniProtKB-KW"/>
</dbReference>
<keyword evidence="2" id="KW-0540">Nuclease</keyword>
<sequence length="289" mass="32742">MMADTSKIRLRILVTAGRVSLAVLILCCFLERSFGQKSAPSATETTTVERGSKTAKDGFKNEDDIRDRFNNWKQDDNAKAWLKAMNYRIADIENVNAVKPHGYKADVEVTVKTAKAIQVERISIKLVSSANGFNQIDKRWLATYAKMWKMPPVVVKGLKYFVGETPPYKASRRDERMYLNELPEETQKAVLKFFASHKKQIVSDLLEGDGEHRANWFMVTFKGSDKPQWLIKPTADAVRFFSEGDVVMTRAGNLKIGRIGVQRKGGDNGRETAKMLQFKINPVQLFDAE</sequence>
<dbReference type="InterPro" id="IPR021107">
    <property type="entry name" value="Restrct_endonuc_II_HinP1I"/>
</dbReference>
<accession>A0A1P8WL34</accession>
<feature type="compositionally biased region" description="Polar residues" evidence="1">
    <location>
        <begin position="40"/>
        <end position="49"/>
    </location>
</feature>
<proteinExistence type="predicted"/>
<keyword evidence="3" id="KW-1185">Reference proteome</keyword>
<evidence type="ECO:0000313" key="3">
    <source>
        <dbReference type="Proteomes" id="UP000187735"/>
    </source>
</evidence>
<organism evidence="2 3">
    <name type="scientific">Fuerstiella marisgermanici</name>
    <dbReference type="NCBI Taxonomy" id="1891926"/>
    <lineage>
        <taxon>Bacteria</taxon>
        <taxon>Pseudomonadati</taxon>
        <taxon>Planctomycetota</taxon>
        <taxon>Planctomycetia</taxon>
        <taxon>Planctomycetales</taxon>
        <taxon>Planctomycetaceae</taxon>
        <taxon>Fuerstiella</taxon>
    </lineage>
</organism>
<dbReference type="Proteomes" id="UP000187735">
    <property type="component" value="Chromosome"/>
</dbReference>
<keyword evidence="2" id="KW-0255">Endonuclease</keyword>
<protein>
    <submittedName>
        <fullName evidence="2">R.HinP1I restriction endonuclease</fullName>
    </submittedName>
</protein>
<evidence type="ECO:0000256" key="1">
    <source>
        <dbReference type="SAM" id="MobiDB-lite"/>
    </source>
</evidence>
<dbReference type="Gene3D" id="3.40.1350.40">
    <property type="match status" value="1"/>
</dbReference>
<dbReference type="KEGG" id="fmr:Fuma_04394"/>
<reference evidence="2 3" key="1">
    <citation type="journal article" date="2016" name="Front. Microbiol.">
        <title>Fuerstia marisgermanicae gen. nov., sp. nov., an Unusual Member of the Phylum Planctomycetes from the German Wadden Sea.</title>
        <authorList>
            <person name="Kohn T."/>
            <person name="Heuer A."/>
            <person name="Jogler M."/>
            <person name="Vollmers J."/>
            <person name="Boedeker C."/>
            <person name="Bunk B."/>
            <person name="Rast P."/>
            <person name="Borchert D."/>
            <person name="Glockner I."/>
            <person name="Freese H.M."/>
            <person name="Klenk H.P."/>
            <person name="Overmann J."/>
            <person name="Kaster A.K."/>
            <person name="Rohde M."/>
            <person name="Wiegand S."/>
            <person name="Jogler C."/>
        </authorList>
    </citation>
    <scope>NUCLEOTIDE SEQUENCE [LARGE SCALE GENOMIC DNA]</scope>
    <source>
        <strain evidence="2 3">NH11</strain>
    </source>
</reference>
<gene>
    <name evidence="2" type="ORF">Fuma_04394</name>
</gene>
<dbReference type="AlphaFoldDB" id="A0A1P8WL34"/>
<name>A0A1P8WL34_9PLAN</name>
<dbReference type="STRING" id="1891926.Fuma_04394"/>